<dbReference type="EMBL" id="GL732535">
    <property type="protein sequence ID" value="EFX84304.1"/>
    <property type="molecule type" value="Genomic_DNA"/>
</dbReference>
<gene>
    <name evidence="1" type="ORF">DAPPUDRAFT_99794</name>
</gene>
<protein>
    <submittedName>
        <fullName evidence="1">Uncharacterized protein</fullName>
    </submittedName>
</protein>
<keyword evidence="2" id="KW-1185">Reference proteome</keyword>
<dbReference type="InParanoid" id="E9G8B2"/>
<accession>E9G8B2</accession>
<reference evidence="1 2" key="1">
    <citation type="journal article" date="2011" name="Science">
        <title>The ecoresponsive genome of Daphnia pulex.</title>
        <authorList>
            <person name="Colbourne J.K."/>
            <person name="Pfrender M.E."/>
            <person name="Gilbert D."/>
            <person name="Thomas W.K."/>
            <person name="Tucker A."/>
            <person name="Oakley T.H."/>
            <person name="Tokishita S."/>
            <person name="Aerts A."/>
            <person name="Arnold G.J."/>
            <person name="Basu M.K."/>
            <person name="Bauer D.J."/>
            <person name="Caceres C.E."/>
            <person name="Carmel L."/>
            <person name="Casola C."/>
            <person name="Choi J.H."/>
            <person name="Detter J.C."/>
            <person name="Dong Q."/>
            <person name="Dusheyko S."/>
            <person name="Eads B.D."/>
            <person name="Frohlich T."/>
            <person name="Geiler-Samerotte K.A."/>
            <person name="Gerlach D."/>
            <person name="Hatcher P."/>
            <person name="Jogdeo S."/>
            <person name="Krijgsveld J."/>
            <person name="Kriventseva E.V."/>
            <person name="Kultz D."/>
            <person name="Laforsch C."/>
            <person name="Lindquist E."/>
            <person name="Lopez J."/>
            <person name="Manak J.R."/>
            <person name="Muller J."/>
            <person name="Pangilinan J."/>
            <person name="Patwardhan R.P."/>
            <person name="Pitluck S."/>
            <person name="Pritham E.J."/>
            <person name="Rechtsteiner A."/>
            <person name="Rho M."/>
            <person name="Rogozin I.B."/>
            <person name="Sakarya O."/>
            <person name="Salamov A."/>
            <person name="Schaack S."/>
            <person name="Shapiro H."/>
            <person name="Shiga Y."/>
            <person name="Skalitzky C."/>
            <person name="Smith Z."/>
            <person name="Souvorov A."/>
            <person name="Sung W."/>
            <person name="Tang Z."/>
            <person name="Tsuchiya D."/>
            <person name="Tu H."/>
            <person name="Vos H."/>
            <person name="Wang M."/>
            <person name="Wolf Y.I."/>
            <person name="Yamagata H."/>
            <person name="Yamada T."/>
            <person name="Ye Y."/>
            <person name="Shaw J.R."/>
            <person name="Andrews J."/>
            <person name="Crease T.J."/>
            <person name="Tang H."/>
            <person name="Lucas S.M."/>
            <person name="Robertson H.M."/>
            <person name="Bork P."/>
            <person name="Koonin E.V."/>
            <person name="Zdobnov E.M."/>
            <person name="Grigoriev I.V."/>
            <person name="Lynch M."/>
            <person name="Boore J.L."/>
        </authorList>
    </citation>
    <scope>NUCLEOTIDE SEQUENCE [LARGE SCALE GENOMIC DNA]</scope>
</reference>
<sequence>MTRVSLRGRNFRHFGSETPSEKAILHIISTWPNKRSRGLKQLSILPKRCPLLAVHVRMYVSSRTETLQSWCSGWRSRCLTVAECENSTNSELHGWHRGHSGFVAASCLSSLCYPEVSLQEDFLKCGFAACFKLRDVILQLKQD</sequence>
<dbReference type="KEGG" id="dpx:DAPPUDRAFT_99794"/>
<evidence type="ECO:0000313" key="1">
    <source>
        <dbReference type="EMBL" id="EFX84304.1"/>
    </source>
</evidence>
<organism evidence="1 2">
    <name type="scientific">Daphnia pulex</name>
    <name type="common">Water flea</name>
    <dbReference type="NCBI Taxonomy" id="6669"/>
    <lineage>
        <taxon>Eukaryota</taxon>
        <taxon>Metazoa</taxon>
        <taxon>Ecdysozoa</taxon>
        <taxon>Arthropoda</taxon>
        <taxon>Crustacea</taxon>
        <taxon>Branchiopoda</taxon>
        <taxon>Diplostraca</taxon>
        <taxon>Cladocera</taxon>
        <taxon>Anomopoda</taxon>
        <taxon>Daphniidae</taxon>
        <taxon>Daphnia</taxon>
    </lineage>
</organism>
<dbReference type="HOGENOM" id="CLU_1808138_0_0_1"/>
<dbReference type="Proteomes" id="UP000000305">
    <property type="component" value="Unassembled WGS sequence"/>
</dbReference>
<name>E9G8B2_DAPPU</name>
<proteinExistence type="predicted"/>
<evidence type="ECO:0000313" key="2">
    <source>
        <dbReference type="Proteomes" id="UP000000305"/>
    </source>
</evidence>
<dbReference type="AlphaFoldDB" id="E9G8B2"/>